<dbReference type="AlphaFoldDB" id="A0A2N5Y195"/>
<feature type="signal peptide" evidence="5">
    <location>
        <begin position="1"/>
        <end position="16"/>
    </location>
</feature>
<keyword evidence="7" id="KW-1185">Reference proteome</keyword>
<dbReference type="Gene3D" id="3.40.1260.10">
    <property type="entry name" value="DsrEFH-like"/>
    <property type="match status" value="1"/>
</dbReference>
<dbReference type="Pfam" id="PF02635">
    <property type="entry name" value="DsrE"/>
    <property type="match status" value="1"/>
</dbReference>
<reference evidence="7" key="1">
    <citation type="submission" date="2017-11" db="EMBL/GenBank/DDBJ databases">
        <title>The draft genome sequence of Chromatocurvus sp. F02.</title>
        <authorList>
            <person name="Du Z.-J."/>
            <person name="Chang Y.-Q."/>
        </authorList>
    </citation>
    <scope>NUCLEOTIDE SEQUENCE [LARGE SCALE GENOMIC DNA]</scope>
    <source>
        <strain evidence="7">F02</strain>
    </source>
</reference>
<evidence type="ECO:0000256" key="2">
    <source>
        <dbReference type="ARBA" id="ARBA00007067"/>
    </source>
</evidence>
<keyword evidence="5" id="KW-0732">Signal</keyword>
<dbReference type="GO" id="GO:0016783">
    <property type="term" value="F:sulfurtransferase activity"/>
    <property type="evidence" value="ECO:0007669"/>
    <property type="project" value="InterPro"/>
</dbReference>
<comment type="similarity">
    <text evidence="2">Belongs to the DsrE/TusD family.</text>
</comment>
<keyword evidence="4 6" id="KW-0808">Transferase</keyword>
<dbReference type="NCBIfam" id="NF001237">
    <property type="entry name" value="PRK00207.1"/>
    <property type="match status" value="1"/>
</dbReference>
<dbReference type="OrthoDB" id="9787483at2"/>
<sequence length="130" mass="13938">MIYSLLVLAAPTSGHASLTAARFAQAVVARGHQLKRVFFLDDGALTGLAGTITPQDEASALAQWQQLGANHEVELILCISSALKRGVLDATEAERYERNTATMHPDFELGGLGLLVEAMQTSDRLITFGQ</sequence>
<dbReference type="GO" id="GO:1990228">
    <property type="term" value="C:sulfurtransferase complex"/>
    <property type="evidence" value="ECO:0007669"/>
    <property type="project" value="TreeGrafter"/>
</dbReference>
<dbReference type="RefSeq" id="WP_101521413.1">
    <property type="nucleotide sequence ID" value="NZ_PKLZ01000008.1"/>
</dbReference>
<protein>
    <submittedName>
        <fullName evidence="6">Sulfurtransferase complex subunit TusD</fullName>
    </submittedName>
</protein>
<evidence type="ECO:0000256" key="4">
    <source>
        <dbReference type="ARBA" id="ARBA00022679"/>
    </source>
</evidence>
<feature type="chain" id="PRO_5014607174" evidence="5">
    <location>
        <begin position="17"/>
        <end position="130"/>
    </location>
</feature>
<name>A0A2N5Y195_9GAMM</name>
<evidence type="ECO:0000256" key="1">
    <source>
        <dbReference type="ARBA" id="ARBA00004496"/>
    </source>
</evidence>
<dbReference type="SUPFAM" id="SSF75169">
    <property type="entry name" value="DsrEFH-like"/>
    <property type="match status" value="1"/>
</dbReference>
<comment type="subcellular location">
    <subcellularLocation>
        <location evidence="1">Cytoplasm</location>
    </subcellularLocation>
</comment>
<accession>A0A2N5Y195</accession>
<dbReference type="InterPro" id="IPR003787">
    <property type="entry name" value="Sulphur_relay_DsrE/F-like"/>
</dbReference>
<evidence type="ECO:0000256" key="5">
    <source>
        <dbReference type="SAM" id="SignalP"/>
    </source>
</evidence>
<dbReference type="InterPro" id="IPR017463">
    <property type="entry name" value="Sulphur_relay_TusD/DsrE"/>
</dbReference>
<evidence type="ECO:0000313" key="6">
    <source>
        <dbReference type="EMBL" id="PLW82161.1"/>
    </source>
</evidence>
<dbReference type="GO" id="GO:0002143">
    <property type="term" value="P:tRNA wobble position uridine thiolation"/>
    <property type="evidence" value="ECO:0007669"/>
    <property type="project" value="TreeGrafter"/>
</dbReference>
<comment type="caution">
    <text evidence="6">The sequence shown here is derived from an EMBL/GenBank/DDBJ whole genome shotgun (WGS) entry which is preliminary data.</text>
</comment>
<keyword evidence="3" id="KW-0963">Cytoplasm</keyword>
<dbReference type="PANTHER" id="PTHR34874">
    <property type="entry name" value="PROTEIN YCHN"/>
    <property type="match status" value="1"/>
</dbReference>
<dbReference type="EMBL" id="PKLZ01000008">
    <property type="protein sequence ID" value="PLW82161.1"/>
    <property type="molecule type" value="Genomic_DNA"/>
</dbReference>
<organism evidence="6 7">
    <name type="scientific">Kineobactrum sediminis</name>
    <dbReference type="NCBI Taxonomy" id="1905677"/>
    <lineage>
        <taxon>Bacteria</taxon>
        <taxon>Pseudomonadati</taxon>
        <taxon>Pseudomonadota</taxon>
        <taxon>Gammaproteobacteria</taxon>
        <taxon>Cellvibrionales</taxon>
        <taxon>Halieaceae</taxon>
        <taxon>Kineobactrum</taxon>
    </lineage>
</organism>
<dbReference type="Proteomes" id="UP000234845">
    <property type="component" value="Unassembled WGS sequence"/>
</dbReference>
<evidence type="ECO:0000313" key="7">
    <source>
        <dbReference type="Proteomes" id="UP000234845"/>
    </source>
</evidence>
<dbReference type="InterPro" id="IPR027396">
    <property type="entry name" value="DsrEFH-like"/>
</dbReference>
<evidence type="ECO:0000256" key="3">
    <source>
        <dbReference type="ARBA" id="ARBA00022490"/>
    </source>
</evidence>
<proteinExistence type="inferred from homology"/>
<dbReference type="PANTHER" id="PTHR34874:SF3">
    <property type="entry name" value="SULFURTRANSFERASE TUSD"/>
    <property type="match status" value="1"/>
</dbReference>
<dbReference type="NCBIfam" id="TIGR03012">
    <property type="entry name" value="sulf_tusD_dsrE"/>
    <property type="match status" value="1"/>
</dbReference>
<gene>
    <name evidence="6" type="ORF">CWI75_10235</name>
</gene>
<dbReference type="GO" id="GO:0097163">
    <property type="term" value="F:sulfur carrier activity"/>
    <property type="evidence" value="ECO:0007669"/>
    <property type="project" value="TreeGrafter"/>
</dbReference>